<accession>A0A7W8DM80</accession>
<dbReference type="Proteomes" id="UP000590740">
    <property type="component" value="Unassembled WGS sequence"/>
</dbReference>
<dbReference type="SUPFAM" id="SSF51126">
    <property type="entry name" value="Pectin lyase-like"/>
    <property type="match status" value="1"/>
</dbReference>
<sequence length="891" mass="87315">MKKNPRLEYGKLHLLISPLLAAACLAQTPVSAQSTFTTASGNQSWGTASNWSPSGVPNAVGASVIFNTPSGGNQAINSFGAVRTVGYMTINNDSANTFSITTTNTLTFDATSGNAALTVAGSGDNLSTFASSLSVVLNDSLDLSVTNTASSAADGALKISGAISGAGRIIKTGAGIMTLASSSNTFTGGVSILGGTVRISAGAALGAAPASYVPDQIIINGGTLEYTGSGVTSASNRGFALGSSTGTISVTGTGSYQIAGIVSDVTGQSGALRKTGSGTLYINPGSANTYSGGTTIVSGTLQIGIAGSLGTGTVNLGSTGGGNATLENTLGGYTFSNNINVISGSGGVLTLYYSGAAAFNSTFSGAISMGDNLVIRSDAISGQAMRITGAVSGAGSITKTGTGVLRLENNNASYTGITTISAGTLQIGNGSTTGGIGTGAIVNNSSLVVNRSNSLTLNNDMSGTGALVQAGTGTTTINNTNTYSGGTVVAKGTLQFGRTSSLGSGAVTLGSVGGGDATMENYLAGWITSNDISTVSGSGGTLTLSYTSSVTGFGSSVFSGALTLNDSIVIRSEAATGLAMRMQGAISGSGGITKTGAGVVRLENNNDGYSGTTTISAGTLQVGNNGSTGGLGSGNVVDNSALLITRSNSYTLANQISGTGTLTHSGSGITTLSNANTYSGGTNVTAGSLLVTNTTGSATGTGGVITSPGTALGGKGTIASTGSNSVVIGGAVSPGVPGENSGVGTLTFTPVDGTLSFQSGSAVVFELLASGSNDKIVFNATGAGVMDFSAMGAGGLIVSFSAGYIPQPGHSFDLIDWAAVSGTGISGLTESLLNLSTAGFDPSWRWDTSLFSTSGVISVVATVPEPSLGLMLMAGLMALALRRKRLRCVFE</sequence>
<feature type="chain" id="PRO_5031380560" evidence="2">
    <location>
        <begin position="33"/>
        <end position="891"/>
    </location>
</feature>
<dbReference type="PROSITE" id="PS51257">
    <property type="entry name" value="PROKAR_LIPOPROTEIN"/>
    <property type="match status" value="1"/>
</dbReference>
<organism evidence="4 5">
    <name type="scientific">Prosthecobacter vanneervenii</name>
    <dbReference type="NCBI Taxonomy" id="48466"/>
    <lineage>
        <taxon>Bacteria</taxon>
        <taxon>Pseudomonadati</taxon>
        <taxon>Verrucomicrobiota</taxon>
        <taxon>Verrucomicrobiia</taxon>
        <taxon>Verrucomicrobiales</taxon>
        <taxon>Verrucomicrobiaceae</taxon>
        <taxon>Prosthecobacter</taxon>
    </lineage>
</organism>
<feature type="domain" description="Ice-binding protein C-terminal" evidence="3">
    <location>
        <begin position="862"/>
        <end position="884"/>
    </location>
</feature>
<dbReference type="Gene3D" id="2.160.20.20">
    <property type="match status" value="2"/>
</dbReference>
<dbReference type="NCBIfam" id="TIGR02601">
    <property type="entry name" value="autotrns_rpt"/>
    <property type="match status" value="6"/>
</dbReference>
<dbReference type="EMBL" id="JACHIG010000013">
    <property type="protein sequence ID" value="MBB5035103.1"/>
    <property type="molecule type" value="Genomic_DNA"/>
</dbReference>
<evidence type="ECO:0000259" key="3">
    <source>
        <dbReference type="Pfam" id="PF07589"/>
    </source>
</evidence>
<evidence type="ECO:0000256" key="2">
    <source>
        <dbReference type="SAM" id="SignalP"/>
    </source>
</evidence>
<reference evidence="4 5" key="1">
    <citation type="submission" date="2020-08" db="EMBL/GenBank/DDBJ databases">
        <title>Genomic Encyclopedia of Type Strains, Phase IV (KMG-IV): sequencing the most valuable type-strain genomes for metagenomic binning, comparative biology and taxonomic classification.</title>
        <authorList>
            <person name="Goeker M."/>
        </authorList>
    </citation>
    <scope>NUCLEOTIDE SEQUENCE [LARGE SCALE GENOMIC DNA]</scope>
    <source>
        <strain evidence="4 5">DSM 12252</strain>
    </source>
</reference>
<dbReference type="NCBIfam" id="TIGR02595">
    <property type="entry name" value="PEP_CTERM"/>
    <property type="match status" value="1"/>
</dbReference>
<dbReference type="InterPro" id="IPR013424">
    <property type="entry name" value="Ice-binding_C"/>
</dbReference>
<protein>
    <submittedName>
        <fullName evidence="4">Autotransporter-associated beta strand protein</fullName>
    </submittedName>
</protein>
<dbReference type="Pfam" id="PF12951">
    <property type="entry name" value="PATR"/>
    <property type="match status" value="6"/>
</dbReference>
<dbReference type="InterPro" id="IPR011050">
    <property type="entry name" value="Pectin_lyase_fold/virulence"/>
</dbReference>
<evidence type="ECO:0000313" key="4">
    <source>
        <dbReference type="EMBL" id="MBB5035103.1"/>
    </source>
</evidence>
<dbReference type="AlphaFoldDB" id="A0A7W8DM80"/>
<dbReference type="RefSeq" id="WP_184343553.1">
    <property type="nucleotide sequence ID" value="NZ_JACHIG010000013.1"/>
</dbReference>
<gene>
    <name evidence="4" type="ORF">HNQ65_004711</name>
</gene>
<keyword evidence="1 2" id="KW-0732">Signal</keyword>
<feature type="signal peptide" evidence="2">
    <location>
        <begin position="1"/>
        <end position="32"/>
    </location>
</feature>
<comment type="caution">
    <text evidence="4">The sequence shown here is derived from an EMBL/GenBank/DDBJ whole genome shotgun (WGS) entry which is preliminary data.</text>
</comment>
<name>A0A7W8DM80_9BACT</name>
<dbReference type="InterPro" id="IPR013425">
    <property type="entry name" value="Autotrns_rpt"/>
</dbReference>
<proteinExistence type="predicted"/>
<dbReference type="InterPro" id="IPR012332">
    <property type="entry name" value="Autotransporter_pectin_lyase_C"/>
</dbReference>
<evidence type="ECO:0000256" key="1">
    <source>
        <dbReference type="ARBA" id="ARBA00022729"/>
    </source>
</evidence>
<dbReference type="Pfam" id="PF07589">
    <property type="entry name" value="PEP-CTERM"/>
    <property type="match status" value="1"/>
</dbReference>
<keyword evidence="5" id="KW-1185">Reference proteome</keyword>
<evidence type="ECO:0000313" key="5">
    <source>
        <dbReference type="Proteomes" id="UP000590740"/>
    </source>
</evidence>